<dbReference type="Proteomes" id="UP001241758">
    <property type="component" value="Unassembled WGS sequence"/>
</dbReference>
<evidence type="ECO:0000256" key="1">
    <source>
        <dbReference type="SAM" id="MobiDB-lite"/>
    </source>
</evidence>
<dbReference type="EMBL" id="JASCTH010000034">
    <property type="protein sequence ID" value="MDI6104495.1"/>
    <property type="molecule type" value="Genomic_DNA"/>
</dbReference>
<dbReference type="RefSeq" id="WP_282765882.1">
    <property type="nucleotide sequence ID" value="NZ_JASCTH010000034.1"/>
</dbReference>
<evidence type="ECO:0000256" key="2">
    <source>
        <dbReference type="SAM" id="Phobius"/>
    </source>
</evidence>
<protein>
    <recommendedName>
        <fullName evidence="5">DUF4230 domain-containing protein</fullName>
    </recommendedName>
</protein>
<keyword evidence="2" id="KW-1133">Transmembrane helix</keyword>
<gene>
    <name evidence="3" type="ORF">QLQ12_38490</name>
</gene>
<keyword evidence="4" id="KW-1185">Reference proteome</keyword>
<feature type="region of interest" description="Disordered" evidence="1">
    <location>
        <begin position="235"/>
        <end position="333"/>
    </location>
</feature>
<evidence type="ECO:0000313" key="3">
    <source>
        <dbReference type="EMBL" id="MDI6104495.1"/>
    </source>
</evidence>
<name>A0ABT6WY07_9ACTN</name>
<evidence type="ECO:0008006" key="5">
    <source>
        <dbReference type="Google" id="ProtNLM"/>
    </source>
</evidence>
<feature type="transmembrane region" description="Helical" evidence="2">
    <location>
        <begin position="21"/>
        <end position="42"/>
    </location>
</feature>
<keyword evidence="2" id="KW-0472">Membrane</keyword>
<evidence type="ECO:0000313" key="4">
    <source>
        <dbReference type="Proteomes" id="UP001241758"/>
    </source>
</evidence>
<keyword evidence="2" id="KW-0812">Transmembrane</keyword>
<comment type="caution">
    <text evidence="3">The sequence shown here is derived from an EMBL/GenBank/DDBJ whole genome shotgun (WGS) entry which is preliminary data.</text>
</comment>
<organism evidence="3 4">
    <name type="scientific">Actinoplanes sandaracinus</name>
    <dbReference type="NCBI Taxonomy" id="3045177"/>
    <lineage>
        <taxon>Bacteria</taxon>
        <taxon>Bacillati</taxon>
        <taxon>Actinomycetota</taxon>
        <taxon>Actinomycetes</taxon>
        <taxon>Micromonosporales</taxon>
        <taxon>Micromonosporaceae</taxon>
        <taxon>Actinoplanes</taxon>
    </lineage>
</organism>
<feature type="compositionally biased region" description="Low complexity" evidence="1">
    <location>
        <begin position="284"/>
        <end position="297"/>
    </location>
</feature>
<feature type="compositionally biased region" description="Low complexity" evidence="1">
    <location>
        <begin position="251"/>
        <end position="269"/>
    </location>
</feature>
<accession>A0ABT6WY07</accession>
<reference evidence="3 4" key="1">
    <citation type="submission" date="2023-05" db="EMBL/GenBank/DDBJ databases">
        <title>Actinoplanes sp. NEAU-A12 genome sequencing.</title>
        <authorList>
            <person name="Wang Z.-S."/>
        </authorList>
    </citation>
    <scope>NUCLEOTIDE SEQUENCE [LARGE SCALE GENOMIC DNA]</scope>
    <source>
        <strain evidence="3 4">NEAU-A12</strain>
    </source>
</reference>
<sequence>MGPATRKRAVLVRFGGAALRLQIMAGAALAATVALVLMVFWADRQAPAGEQAGDLLRVGVVEGQSVDGYLRSSREELARLADPSAPGAGETWALVAFNRYATAGALPAMLGGAQVAQVYTRVPLGEARTSVLRIPVYRLPGDVITGMLGAAQARDRELADYQRLSRGLAGDGRNEARLRAAYDTAARVAAEEAAAYRAGCECVFAAVVRATPAVLDGISAQPWARVVDPAPEVRQLDRTEFRPPLPEEVDVASPDPSAVPSPVTSVAPVTPAPLPSSIRADVTSASPGNSGEGPSSSVLPSDGPLAVPSATDTSPAHEGLEASPGASTGEPGR</sequence>
<proteinExistence type="predicted"/>